<protein>
    <recommendedName>
        <fullName evidence="5">tRNA pseudouridine synthase B</fullName>
        <ecNumber evidence="5">5.4.99.25</ecNumber>
    </recommendedName>
    <alternativeName>
        <fullName evidence="5">tRNA pseudouridine(55) synthase</fullName>
        <shortName evidence="5">Psi55 synthase</shortName>
    </alternativeName>
    <alternativeName>
        <fullName evidence="5">tRNA pseudouridylate synthase</fullName>
    </alternativeName>
    <alternativeName>
        <fullName evidence="5">tRNA-uridine isomerase</fullName>
    </alternativeName>
</protein>
<dbReference type="InterPro" id="IPR036974">
    <property type="entry name" value="PUA_sf"/>
</dbReference>
<evidence type="ECO:0000313" key="9">
    <source>
        <dbReference type="EMBL" id="PWG63566.1"/>
    </source>
</evidence>
<evidence type="ECO:0000259" key="7">
    <source>
        <dbReference type="Pfam" id="PF09157"/>
    </source>
</evidence>
<dbReference type="NCBIfam" id="TIGR00431">
    <property type="entry name" value="TruB"/>
    <property type="match status" value="1"/>
</dbReference>
<dbReference type="InterPro" id="IPR032819">
    <property type="entry name" value="TruB_C"/>
</dbReference>
<evidence type="ECO:0000256" key="2">
    <source>
        <dbReference type="ARBA" id="ARBA00005642"/>
    </source>
</evidence>
<dbReference type="InterPro" id="IPR002501">
    <property type="entry name" value="PsdUridine_synth_N"/>
</dbReference>
<dbReference type="GO" id="GO:0160148">
    <property type="term" value="F:tRNA pseudouridine(55) synthase activity"/>
    <property type="evidence" value="ECO:0007669"/>
    <property type="project" value="UniProtKB-EC"/>
</dbReference>
<evidence type="ECO:0000313" key="10">
    <source>
        <dbReference type="Proteomes" id="UP000245474"/>
    </source>
</evidence>
<keyword evidence="4 5" id="KW-0413">Isomerase</keyword>
<dbReference type="InterPro" id="IPR015240">
    <property type="entry name" value="tRNA_sdUridine_synth_fam1_C"/>
</dbReference>
<gene>
    <name evidence="5" type="primary">truB</name>
    <name evidence="9" type="ORF">DEM34_08385</name>
</gene>
<organism evidence="9 10">
    <name type="scientific">Sediminicurvatus halobius</name>
    <dbReference type="NCBI Taxonomy" id="2182432"/>
    <lineage>
        <taxon>Bacteria</taxon>
        <taxon>Pseudomonadati</taxon>
        <taxon>Pseudomonadota</taxon>
        <taxon>Gammaproteobacteria</taxon>
        <taxon>Chromatiales</taxon>
        <taxon>Ectothiorhodospiraceae</taxon>
        <taxon>Sediminicurvatus</taxon>
    </lineage>
</organism>
<dbReference type="Proteomes" id="UP000245474">
    <property type="component" value="Unassembled WGS sequence"/>
</dbReference>
<sequence>MPRKGRPVSGILLLDKPAGETSNRALQRVRRLLQARKAGHTGSLDPLATGLLPLCFGEATKVSGCLLDASKRYEVTARFGVTTDTADAEGETLERRPVPALDRPGVEAALAGLRGEQDQVPPMYSAVKHQGRRLYELARSGVEVPRAARRITVHALELAWLAGEEAGLRVHCSKGTYVRTLVADLGEALGCGAHVTALRRTALGPFEAPGMVTLETLEQRAADGPAALDELLLPPDTAIADWPAVVLGPETAPYLRQGQAVWIPRAPAPGAVRLYGPEGFLGMGLVLDDGRVAPRRLLAVPEG</sequence>
<evidence type="ECO:0000259" key="8">
    <source>
        <dbReference type="Pfam" id="PF16198"/>
    </source>
</evidence>
<dbReference type="RefSeq" id="WP_109678169.1">
    <property type="nucleotide sequence ID" value="NZ_CP086615.1"/>
</dbReference>
<feature type="domain" description="tRNA pseudouridine synthase II TruB subfamily 1 C-terminal" evidence="7">
    <location>
        <begin position="243"/>
        <end position="298"/>
    </location>
</feature>
<dbReference type="CDD" id="cd21152">
    <property type="entry name" value="PUA_TruB_bacterial"/>
    <property type="match status" value="1"/>
</dbReference>
<feature type="active site" description="Nucleophile" evidence="5">
    <location>
        <position position="45"/>
    </location>
</feature>
<accession>A0A2U2N2Y3</accession>
<evidence type="ECO:0000259" key="6">
    <source>
        <dbReference type="Pfam" id="PF01509"/>
    </source>
</evidence>
<dbReference type="PANTHER" id="PTHR13767">
    <property type="entry name" value="TRNA-PSEUDOURIDINE SYNTHASE"/>
    <property type="match status" value="1"/>
</dbReference>
<comment type="catalytic activity">
    <reaction evidence="1 5">
        <text>uridine(55) in tRNA = pseudouridine(55) in tRNA</text>
        <dbReference type="Rhea" id="RHEA:42532"/>
        <dbReference type="Rhea" id="RHEA-COMP:10101"/>
        <dbReference type="Rhea" id="RHEA-COMP:10102"/>
        <dbReference type="ChEBI" id="CHEBI:65314"/>
        <dbReference type="ChEBI" id="CHEBI:65315"/>
        <dbReference type="EC" id="5.4.99.25"/>
    </reaction>
</comment>
<proteinExistence type="inferred from homology"/>
<dbReference type="InterPro" id="IPR015947">
    <property type="entry name" value="PUA-like_sf"/>
</dbReference>
<dbReference type="AlphaFoldDB" id="A0A2U2N2Y3"/>
<reference evidence="9 10" key="1">
    <citation type="submission" date="2018-05" db="EMBL/GenBank/DDBJ databases">
        <title>Spiribacter halobius sp. nov., a moderately halophilic bacterium isolated from marine solar saltern.</title>
        <authorList>
            <person name="Zheng W.-S."/>
            <person name="Lu D.-C."/>
            <person name="Du Z.-J."/>
        </authorList>
    </citation>
    <scope>NUCLEOTIDE SEQUENCE [LARGE SCALE GENOMIC DNA]</scope>
    <source>
        <strain evidence="9 10">E85</strain>
    </source>
</reference>
<evidence type="ECO:0000256" key="5">
    <source>
        <dbReference type="HAMAP-Rule" id="MF_01080"/>
    </source>
</evidence>
<dbReference type="EMBL" id="QFFI01000010">
    <property type="protein sequence ID" value="PWG63566.1"/>
    <property type="molecule type" value="Genomic_DNA"/>
</dbReference>
<dbReference type="HAMAP" id="MF_01080">
    <property type="entry name" value="TruB_bact"/>
    <property type="match status" value="1"/>
</dbReference>
<dbReference type="GO" id="GO:0031119">
    <property type="term" value="P:tRNA pseudouridine synthesis"/>
    <property type="evidence" value="ECO:0007669"/>
    <property type="project" value="UniProtKB-UniRule"/>
</dbReference>
<dbReference type="Pfam" id="PF01509">
    <property type="entry name" value="TruB_N"/>
    <property type="match status" value="1"/>
</dbReference>
<dbReference type="PANTHER" id="PTHR13767:SF2">
    <property type="entry name" value="PSEUDOURIDYLATE SYNTHASE TRUB1"/>
    <property type="match status" value="1"/>
</dbReference>
<evidence type="ECO:0000256" key="1">
    <source>
        <dbReference type="ARBA" id="ARBA00000385"/>
    </source>
</evidence>
<dbReference type="SUPFAM" id="SSF55120">
    <property type="entry name" value="Pseudouridine synthase"/>
    <property type="match status" value="1"/>
</dbReference>
<comment type="caution">
    <text evidence="9">The sequence shown here is derived from an EMBL/GenBank/DDBJ whole genome shotgun (WGS) entry which is preliminary data.</text>
</comment>
<dbReference type="Gene3D" id="2.30.130.10">
    <property type="entry name" value="PUA domain"/>
    <property type="match status" value="1"/>
</dbReference>
<feature type="domain" description="Pseudouridine synthase II N-terminal" evidence="6">
    <location>
        <begin position="30"/>
        <end position="178"/>
    </location>
</feature>
<dbReference type="Pfam" id="PF09157">
    <property type="entry name" value="TruB-C_2"/>
    <property type="match status" value="1"/>
</dbReference>
<feature type="domain" description="tRNA pseudouridylate synthase B C-terminal" evidence="8">
    <location>
        <begin position="179"/>
        <end position="239"/>
    </location>
</feature>
<evidence type="ECO:0000256" key="3">
    <source>
        <dbReference type="ARBA" id="ARBA00022694"/>
    </source>
</evidence>
<dbReference type="Gene3D" id="3.30.2350.10">
    <property type="entry name" value="Pseudouridine synthase"/>
    <property type="match status" value="1"/>
</dbReference>
<dbReference type="GO" id="GO:0003723">
    <property type="term" value="F:RNA binding"/>
    <property type="evidence" value="ECO:0007669"/>
    <property type="project" value="InterPro"/>
</dbReference>
<dbReference type="GO" id="GO:1990481">
    <property type="term" value="P:mRNA pseudouridine synthesis"/>
    <property type="evidence" value="ECO:0007669"/>
    <property type="project" value="TreeGrafter"/>
</dbReference>
<dbReference type="EC" id="5.4.99.25" evidence="5"/>
<dbReference type="InterPro" id="IPR014780">
    <property type="entry name" value="tRNA_psdUridine_synth_TruB"/>
</dbReference>
<keyword evidence="3 5" id="KW-0819">tRNA processing</keyword>
<dbReference type="CDD" id="cd02573">
    <property type="entry name" value="PseudoU_synth_EcTruB"/>
    <property type="match status" value="1"/>
</dbReference>
<dbReference type="Pfam" id="PF16198">
    <property type="entry name" value="TruB_C_2"/>
    <property type="match status" value="1"/>
</dbReference>
<comment type="similarity">
    <text evidence="2 5">Belongs to the pseudouridine synthase TruB family. Type 1 subfamily.</text>
</comment>
<name>A0A2U2N2Y3_9GAMM</name>
<dbReference type="InterPro" id="IPR020103">
    <property type="entry name" value="PsdUridine_synth_cat_dom_sf"/>
</dbReference>
<dbReference type="SUPFAM" id="SSF88697">
    <property type="entry name" value="PUA domain-like"/>
    <property type="match status" value="1"/>
</dbReference>
<evidence type="ECO:0000256" key="4">
    <source>
        <dbReference type="ARBA" id="ARBA00023235"/>
    </source>
</evidence>
<dbReference type="OrthoDB" id="9802309at2"/>
<comment type="function">
    <text evidence="5">Responsible for synthesis of pseudouridine from uracil-55 in the psi GC loop of transfer RNAs.</text>
</comment>
<keyword evidence="10" id="KW-1185">Reference proteome</keyword>